<dbReference type="SUPFAM" id="SSF53756">
    <property type="entry name" value="UDP-Glycosyltransferase/glycogen phosphorylase"/>
    <property type="match status" value="1"/>
</dbReference>
<proteinExistence type="predicted"/>
<dbReference type="GO" id="GO:0016757">
    <property type="term" value="F:glycosyltransferase activity"/>
    <property type="evidence" value="ECO:0007669"/>
    <property type="project" value="UniProtKB-KW"/>
</dbReference>
<dbReference type="InterPro" id="IPR001296">
    <property type="entry name" value="Glyco_trans_1"/>
</dbReference>
<feature type="domain" description="Glycosyltransferase subfamily 4-like N-terminal" evidence="4">
    <location>
        <begin position="16"/>
        <end position="175"/>
    </location>
</feature>
<dbReference type="Gene3D" id="3.40.50.2000">
    <property type="entry name" value="Glycogen Phosphorylase B"/>
    <property type="match status" value="2"/>
</dbReference>
<organism evidence="5 6">
    <name type="scientific">Bradyrhizobium lablabi</name>
    <dbReference type="NCBI Taxonomy" id="722472"/>
    <lineage>
        <taxon>Bacteria</taxon>
        <taxon>Pseudomonadati</taxon>
        <taxon>Pseudomonadota</taxon>
        <taxon>Alphaproteobacteria</taxon>
        <taxon>Hyphomicrobiales</taxon>
        <taxon>Nitrobacteraceae</taxon>
        <taxon>Bradyrhizobium</taxon>
    </lineage>
</organism>
<evidence type="ECO:0000313" key="5">
    <source>
        <dbReference type="EMBL" id="SEC21664.1"/>
    </source>
</evidence>
<evidence type="ECO:0000256" key="2">
    <source>
        <dbReference type="ARBA" id="ARBA00022679"/>
    </source>
</evidence>
<dbReference type="AlphaFoldDB" id="A0A1H4QQ35"/>
<accession>A0A1H4QQ35</accession>
<protein>
    <submittedName>
        <fullName evidence="5">Glycosyltransferase involved in cell wall bisynthesis</fullName>
    </submittedName>
</protein>
<dbReference type="Pfam" id="PF13579">
    <property type="entry name" value="Glyco_trans_4_4"/>
    <property type="match status" value="1"/>
</dbReference>
<keyword evidence="2 5" id="KW-0808">Transferase</keyword>
<dbReference type="Proteomes" id="UP000183208">
    <property type="component" value="Unassembled WGS sequence"/>
</dbReference>
<evidence type="ECO:0000259" key="3">
    <source>
        <dbReference type="Pfam" id="PF00534"/>
    </source>
</evidence>
<sequence length="372" mass="40326">MKIVLVNVWLDAERGGGTAERTRWLALHLARLGCKCNIVTMGPTPWLDDFTAAGIDVMQLRFVGQRFPIPLPPPLKILRLFRAADIIQVMGFWFLLGALCSGLARVVGKPLVLCPAGSLTKYGRSARLKRIYFQIAGRWMIRASDTVIATTEQERRLLISDFDVEPEKIFVSPNGIEAGEAGTRVAPVIPKARSILFVGRLTAIKAPDLLLEAFAAAAAAMPDVTLVIAGPDLGLRPQLELRTAELGLQSRVAFAGFVDEEKRSFLLGQTSLLVVPSHSEVMSMVALEAGAMGVPVLLTDQCGFDEVAKIGGGRVVPVDITALSNAMQQMISDDDALTASGQRLRAFVLEHYAWPNVAGHLLAHFRNLRPAS</sequence>
<evidence type="ECO:0000313" key="6">
    <source>
        <dbReference type="Proteomes" id="UP000183208"/>
    </source>
</evidence>
<evidence type="ECO:0000256" key="1">
    <source>
        <dbReference type="ARBA" id="ARBA00022676"/>
    </source>
</evidence>
<name>A0A1H4QQ35_9BRAD</name>
<dbReference type="PANTHER" id="PTHR12526:SF510">
    <property type="entry name" value="D-INOSITOL 3-PHOSPHATE GLYCOSYLTRANSFERASE"/>
    <property type="match status" value="1"/>
</dbReference>
<feature type="domain" description="Glycosyl transferase family 1" evidence="3">
    <location>
        <begin position="191"/>
        <end position="337"/>
    </location>
</feature>
<dbReference type="RefSeq" id="WP_074816091.1">
    <property type="nucleotide sequence ID" value="NZ_FNTI01000001.1"/>
</dbReference>
<evidence type="ECO:0000259" key="4">
    <source>
        <dbReference type="Pfam" id="PF13579"/>
    </source>
</evidence>
<dbReference type="OrthoDB" id="9790710at2"/>
<dbReference type="EMBL" id="FNTI01000001">
    <property type="protein sequence ID" value="SEC21664.1"/>
    <property type="molecule type" value="Genomic_DNA"/>
</dbReference>
<gene>
    <name evidence="5" type="ORF">SAMN05444171_0908</name>
</gene>
<reference evidence="5 6" key="1">
    <citation type="submission" date="2016-10" db="EMBL/GenBank/DDBJ databases">
        <authorList>
            <person name="de Groot N.N."/>
        </authorList>
    </citation>
    <scope>NUCLEOTIDE SEQUENCE [LARGE SCALE GENOMIC DNA]</scope>
    <source>
        <strain evidence="5 6">GAS522</strain>
    </source>
</reference>
<dbReference type="InterPro" id="IPR028098">
    <property type="entry name" value="Glyco_trans_4-like_N"/>
</dbReference>
<keyword evidence="1" id="KW-0328">Glycosyltransferase</keyword>
<dbReference type="Pfam" id="PF00534">
    <property type="entry name" value="Glycos_transf_1"/>
    <property type="match status" value="1"/>
</dbReference>
<dbReference type="PANTHER" id="PTHR12526">
    <property type="entry name" value="GLYCOSYLTRANSFERASE"/>
    <property type="match status" value="1"/>
</dbReference>